<name>A0A1I3SCI9_9RHOB</name>
<protein>
    <submittedName>
        <fullName evidence="3">Uncharacterized protein</fullName>
    </submittedName>
</protein>
<dbReference type="STRING" id="390807.SAMN04488095_3102"/>
<dbReference type="EMBL" id="FORA01000004">
    <property type="protein sequence ID" value="SFJ56445.1"/>
    <property type="molecule type" value="Genomic_DNA"/>
</dbReference>
<dbReference type="Proteomes" id="UP000199110">
    <property type="component" value="Unassembled WGS sequence"/>
</dbReference>
<organism evidence="3 4">
    <name type="scientific">Jannaschia pohangensis</name>
    <dbReference type="NCBI Taxonomy" id="390807"/>
    <lineage>
        <taxon>Bacteria</taxon>
        <taxon>Pseudomonadati</taxon>
        <taxon>Pseudomonadota</taxon>
        <taxon>Alphaproteobacteria</taxon>
        <taxon>Rhodobacterales</taxon>
        <taxon>Roseobacteraceae</taxon>
        <taxon>Jannaschia</taxon>
    </lineage>
</organism>
<feature type="region of interest" description="Disordered" evidence="1">
    <location>
        <begin position="32"/>
        <end position="54"/>
    </location>
</feature>
<proteinExistence type="predicted"/>
<dbReference type="AlphaFoldDB" id="A0A1I3SCI9"/>
<accession>A0A1I3SCI9</accession>
<sequence>MPPILINLLQRPLHLLALLAVIVAAYVVLTHRPGPPQDRMAEKRHARRPSSIYA</sequence>
<evidence type="ECO:0000256" key="2">
    <source>
        <dbReference type="SAM" id="Phobius"/>
    </source>
</evidence>
<keyword evidence="4" id="KW-1185">Reference proteome</keyword>
<evidence type="ECO:0000256" key="1">
    <source>
        <dbReference type="SAM" id="MobiDB-lite"/>
    </source>
</evidence>
<feature type="transmembrane region" description="Helical" evidence="2">
    <location>
        <begin position="12"/>
        <end position="29"/>
    </location>
</feature>
<evidence type="ECO:0000313" key="3">
    <source>
        <dbReference type="EMBL" id="SFJ56445.1"/>
    </source>
</evidence>
<gene>
    <name evidence="3" type="ORF">SAMN04488095_3102</name>
</gene>
<keyword evidence="2" id="KW-1133">Transmembrane helix</keyword>
<dbReference type="RefSeq" id="WP_175484923.1">
    <property type="nucleotide sequence ID" value="NZ_FORA01000004.1"/>
</dbReference>
<reference evidence="3 4" key="1">
    <citation type="submission" date="2016-10" db="EMBL/GenBank/DDBJ databases">
        <authorList>
            <person name="de Groot N.N."/>
        </authorList>
    </citation>
    <scope>NUCLEOTIDE SEQUENCE [LARGE SCALE GENOMIC DNA]</scope>
    <source>
        <strain evidence="3 4">DSM 19073</strain>
    </source>
</reference>
<keyword evidence="2" id="KW-0472">Membrane</keyword>
<evidence type="ECO:0000313" key="4">
    <source>
        <dbReference type="Proteomes" id="UP000199110"/>
    </source>
</evidence>
<keyword evidence="2" id="KW-0812">Transmembrane</keyword>